<keyword evidence="3" id="KW-1185">Reference proteome</keyword>
<feature type="transmembrane region" description="Helical" evidence="1">
    <location>
        <begin position="130"/>
        <end position="147"/>
    </location>
</feature>
<sequence>MNPAELGMILMAIAAGAMMPIQAGVNSTLALQTHSSTMAAMISFVVGSIALAGVVMAMRLPIPAMGALKVAPWWSWTGGLLGAFFVAASVILVPKLGAATMMATFLAGQLTASVILDHFGWATFPQHDLSPGRVAGVLLLFAGVYLIRRY</sequence>
<dbReference type="Pfam" id="PF04657">
    <property type="entry name" value="DMT_YdcZ"/>
    <property type="match status" value="1"/>
</dbReference>
<feature type="transmembrane region" description="Helical" evidence="1">
    <location>
        <begin position="37"/>
        <end position="61"/>
    </location>
</feature>
<dbReference type="Proteomes" id="UP000319941">
    <property type="component" value="Unassembled WGS sequence"/>
</dbReference>
<dbReference type="STRING" id="553385.GCA_000591415_03586"/>
<dbReference type="InterPro" id="IPR006750">
    <property type="entry name" value="YdcZ"/>
</dbReference>
<gene>
    <name evidence="2" type="ORF">FQP86_17315</name>
</gene>
<reference evidence="2 3" key="1">
    <citation type="submission" date="2019-07" db="EMBL/GenBank/DDBJ databases">
        <title>Diversity of Bacteria from Kongsfjorden, Arctic.</title>
        <authorList>
            <person name="Yu Y."/>
        </authorList>
    </citation>
    <scope>NUCLEOTIDE SEQUENCE [LARGE SCALE GENOMIC DNA]</scope>
    <source>
        <strain evidence="2 3">SM1923</strain>
    </source>
</reference>
<dbReference type="PANTHER" id="PTHR34821:SF2">
    <property type="entry name" value="INNER MEMBRANE PROTEIN YDCZ"/>
    <property type="match status" value="1"/>
</dbReference>
<dbReference type="OrthoDB" id="9097160at2"/>
<evidence type="ECO:0000256" key="1">
    <source>
        <dbReference type="SAM" id="Phobius"/>
    </source>
</evidence>
<evidence type="ECO:0000313" key="2">
    <source>
        <dbReference type="EMBL" id="TVU67297.1"/>
    </source>
</evidence>
<keyword evidence="1" id="KW-0472">Membrane</keyword>
<accession>A0A558HE09</accession>
<proteinExistence type="predicted"/>
<feature type="transmembrane region" description="Helical" evidence="1">
    <location>
        <begin position="73"/>
        <end position="93"/>
    </location>
</feature>
<dbReference type="GO" id="GO:0005886">
    <property type="term" value="C:plasma membrane"/>
    <property type="evidence" value="ECO:0007669"/>
    <property type="project" value="TreeGrafter"/>
</dbReference>
<keyword evidence="1" id="KW-0812">Transmembrane</keyword>
<dbReference type="EMBL" id="VNFH01000016">
    <property type="protein sequence ID" value="TVU67297.1"/>
    <property type="molecule type" value="Genomic_DNA"/>
</dbReference>
<feature type="transmembrane region" description="Helical" evidence="1">
    <location>
        <begin position="6"/>
        <end position="25"/>
    </location>
</feature>
<keyword evidence="1" id="KW-1133">Transmembrane helix</keyword>
<comment type="caution">
    <text evidence="2">The sequence shown here is derived from an EMBL/GenBank/DDBJ whole genome shotgun (WGS) entry which is preliminary data.</text>
</comment>
<evidence type="ECO:0000313" key="3">
    <source>
        <dbReference type="Proteomes" id="UP000319941"/>
    </source>
</evidence>
<protein>
    <submittedName>
        <fullName evidence="2">DMT family transporter</fullName>
    </submittedName>
</protein>
<organism evidence="2 3">
    <name type="scientific">Cobetia crustatorum</name>
    <dbReference type="NCBI Taxonomy" id="553385"/>
    <lineage>
        <taxon>Bacteria</taxon>
        <taxon>Pseudomonadati</taxon>
        <taxon>Pseudomonadota</taxon>
        <taxon>Gammaproteobacteria</taxon>
        <taxon>Oceanospirillales</taxon>
        <taxon>Halomonadaceae</taxon>
        <taxon>Cobetia</taxon>
    </lineage>
</organism>
<name>A0A558HE09_9GAMM</name>
<dbReference type="PANTHER" id="PTHR34821">
    <property type="entry name" value="INNER MEMBRANE PROTEIN YDCZ"/>
    <property type="match status" value="1"/>
</dbReference>
<dbReference type="AlphaFoldDB" id="A0A558HE09"/>
<dbReference type="RefSeq" id="WP_144728100.1">
    <property type="nucleotide sequence ID" value="NZ_CAWOWR010000061.1"/>
</dbReference>